<sequence length="89" mass="9328">MPSGYGSGGRLGYDLTHTWNSRYPVVRTLYTLTPPESGSYFFALGYGDGARLGNIVVDKAAAQAADVAIVTVSVPISEGSDRTSLDVNG</sequence>
<evidence type="ECO:0000313" key="1">
    <source>
        <dbReference type="EMBL" id="RUS26579.1"/>
    </source>
</evidence>
<organism evidence="1 2">
    <name type="scientific">Jimgerdemannia flammicorona</name>
    <dbReference type="NCBI Taxonomy" id="994334"/>
    <lineage>
        <taxon>Eukaryota</taxon>
        <taxon>Fungi</taxon>
        <taxon>Fungi incertae sedis</taxon>
        <taxon>Mucoromycota</taxon>
        <taxon>Mucoromycotina</taxon>
        <taxon>Endogonomycetes</taxon>
        <taxon>Endogonales</taxon>
        <taxon>Endogonaceae</taxon>
        <taxon>Jimgerdemannia</taxon>
    </lineage>
</organism>
<name>A0A433QA21_9FUNG</name>
<keyword evidence="2" id="KW-1185">Reference proteome</keyword>
<dbReference type="EMBL" id="RBNJ01010126">
    <property type="protein sequence ID" value="RUS26579.1"/>
    <property type="molecule type" value="Genomic_DNA"/>
</dbReference>
<reference evidence="1 2" key="1">
    <citation type="journal article" date="2018" name="New Phytol.">
        <title>Phylogenomics of Endogonaceae and evolution of mycorrhizas within Mucoromycota.</title>
        <authorList>
            <person name="Chang Y."/>
            <person name="Desiro A."/>
            <person name="Na H."/>
            <person name="Sandor L."/>
            <person name="Lipzen A."/>
            <person name="Clum A."/>
            <person name="Barry K."/>
            <person name="Grigoriev I.V."/>
            <person name="Martin F.M."/>
            <person name="Stajich J.E."/>
            <person name="Smith M.E."/>
            <person name="Bonito G."/>
            <person name="Spatafora J.W."/>
        </authorList>
    </citation>
    <scope>NUCLEOTIDE SEQUENCE [LARGE SCALE GENOMIC DNA]</scope>
    <source>
        <strain evidence="1 2">AD002</strain>
    </source>
</reference>
<accession>A0A433QA21</accession>
<dbReference type="AlphaFoldDB" id="A0A433QA21"/>
<gene>
    <name evidence="1" type="ORF">BC938DRAFT_470569</name>
</gene>
<comment type="caution">
    <text evidence="1">The sequence shown here is derived from an EMBL/GenBank/DDBJ whole genome shotgun (WGS) entry which is preliminary data.</text>
</comment>
<evidence type="ECO:0000313" key="2">
    <source>
        <dbReference type="Proteomes" id="UP000274822"/>
    </source>
</evidence>
<protein>
    <submittedName>
        <fullName evidence="1">Uncharacterized protein</fullName>
    </submittedName>
</protein>
<dbReference type="Proteomes" id="UP000274822">
    <property type="component" value="Unassembled WGS sequence"/>
</dbReference>
<proteinExistence type="predicted"/>